<keyword evidence="2" id="KW-0808">Transferase</keyword>
<accession>A0A1Y6LJN4</accession>
<evidence type="ECO:0000256" key="4">
    <source>
        <dbReference type="ARBA" id="ARBA00022786"/>
    </source>
</evidence>
<evidence type="ECO:0000256" key="1">
    <source>
        <dbReference type="ARBA" id="ARBA00000900"/>
    </source>
</evidence>
<dbReference type="Gene3D" id="1.25.40.10">
    <property type="entry name" value="Tetratricopeptide repeat domain"/>
    <property type="match status" value="1"/>
</dbReference>
<dbReference type="SMART" id="SM00504">
    <property type="entry name" value="Ubox"/>
    <property type="match status" value="1"/>
</dbReference>
<comment type="catalytic activity">
    <reaction evidence="1">
        <text>S-ubiquitinyl-[E2 ubiquitin-conjugating enzyme]-L-cysteine + [acceptor protein]-L-lysine = [E2 ubiquitin-conjugating enzyme]-L-cysteine + N(6)-ubiquitinyl-[acceptor protein]-L-lysine.</text>
        <dbReference type="EC" id="2.3.2.27"/>
    </reaction>
</comment>
<dbReference type="InterPro" id="IPR003613">
    <property type="entry name" value="Ubox_domain"/>
</dbReference>
<dbReference type="PANTHER" id="PTHR46803">
    <property type="entry name" value="E3 UBIQUITIN-PROTEIN LIGASE CHIP"/>
    <property type="match status" value="1"/>
</dbReference>
<dbReference type="PANTHER" id="PTHR46803:SF2">
    <property type="entry name" value="E3 UBIQUITIN-PROTEIN LIGASE CHIP"/>
    <property type="match status" value="1"/>
</dbReference>
<dbReference type="Gene3D" id="3.30.40.10">
    <property type="entry name" value="Zinc/RING finger domain, C3HC4 (zinc finger)"/>
    <property type="match status" value="1"/>
</dbReference>
<dbReference type="GO" id="GO:0006515">
    <property type="term" value="P:protein quality control for misfolded or incompletely synthesized proteins"/>
    <property type="evidence" value="ECO:0007669"/>
    <property type="project" value="TreeGrafter"/>
</dbReference>
<dbReference type="GO" id="GO:0003755">
    <property type="term" value="F:peptidyl-prolyl cis-trans isomerase activity"/>
    <property type="evidence" value="ECO:0007669"/>
    <property type="project" value="UniProtKB-KW"/>
</dbReference>
<dbReference type="GO" id="GO:0005737">
    <property type="term" value="C:cytoplasm"/>
    <property type="evidence" value="ECO:0007669"/>
    <property type="project" value="TreeGrafter"/>
</dbReference>
<evidence type="ECO:0000259" key="7">
    <source>
        <dbReference type="PROSITE" id="PS51698"/>
    </source>
</evidence>
<dbReference type="EMBL" id="LT882680">
    <property type="protein sequence ID" value="SMY24692.1"/>
    <property type="molecule type" value="Genomic_DNA"/>
</dbReference>
<gene>
    <name evidence="8" type="ORF">ZT1A5_G6133</name>
</gene>
<evidence type="ECO:0000256" key="6">
    <source>
        <dbReference type="SAM" id="MobiDB-lite"/>
    </source>
</evidence>
<feature type="region of interest" description="Disordered" evidence="6">
    <location>
        <begin position="1"/>
        <end position="51"/>
    </location>
</feature>
<keyword evidence="4" id="KW-0833">Ubl conjugation pathway</keyword>
<name>A0A1Y6LJN4_ZYMTR</name>
<evidence type="ECO:0000313" key="9">
    <source>
        <dbReference type="Proteomes" id="UP000215453"/>
    </source>
</evidence>
<keyword evidence="5" id="KW-0413">Isomerase</keyword>
<dbReference type="GO" id="GO:0043161">
    <property type="term" value="P:proteasome-mediated ubiquitin-dependent protein catabolic process"/>
    <property type="evidence" value="ECO:0007669"/>
    <property type="project" value="TreeGrafter"/>
</dbReference>
<evidence type="ECO:0000256" key="2">
    <source>
        <dbReference type="ARBA" id="ARBA00022679"/>
    </source>
</evidence>
<organism evidence="8 9">
    <name type="scientific">Zymoseptoria tritici ST99CH_1A5</name>
    <dbReference type="NCBI Taxonomy" id="1276529"/>
    <lineage>
        <taxon>Eukaryota</taxon>
        <taxon>Fungi</taxon>
        <taxon>Dikarya</taxon>
        <taxon>Ascomycota</taxon>
        <taxon>Pezizomycotina</taxon>
        <taxon>Dothideomycetes</taxon>
        <taxon>Dothideomycetidae</taxon>
        <taxon>Mycosphaerellales</taxon>
        <taxon>Mycosphaerellaceae</taxon>
        <taxon>Zymoseptoria</taxon>
    </lineage>
</organism>
<keyword evidence="3" id="KW-0677">Repeat</keyword>
<dbReference type="GO" id="GO:0000209">
    <property type="term" value="P:protein polyubiquitination"/>
    <property type="evidence" value="ECO:0007669"/>
    <property type="project" value="TreeGrafter"/>
</dbReference>
<evidence type="ECO:0000256" key="3">
    <source>
        <dbReference type="ARBA" id="ARBA00022737"/>
    </source>
</evidence>
<dbReference type="SMART" id="SM00028">
    <property type="entry name" value="TPR"/>
    <property type="match status" value="2"/>
</dbReference>
<sequence length="349" mass="39550">MSFHNPFRSRPRRRQEQAQAPQASTQQNKEPTRPTPPKAPPKPAPPVPESAAQIQMAHLADALKTKGNEAFRNGEFLQAEEFYTQAVQKYSRNPLIFTNRANVRLKLQKWEEAVNDCLRSIEITGPNGQNHKGFYFLAQAQLALHHPHEALSSALTAYDQVLHPAPATKISPQDLQTFSAFVLKCKKAKFAVRDRERLRRQGSLLAELEDSLELTKQRELDSISSQLHSRSLGLVEANERSAEVTSTFATKIATLRSVFEAADPQNHKPREIPDHLIDMITFEPMHDPVITKNGHSYERATIYEHLKRSATDPLTREGLKVEELRSNYGLKAACDEFWESGASEWVVDW</sequence>
<feature type="domain" description="U-box" evidence="7">
    <location>
        <begin position="271"/>
        <end position="344"/>
    </location>
</feature>
<keyword evidence="5" id="KW-0697">Rotamase</keyword>
<dbReference type="SUPFAM" id="SSF48452">
    <property type="entry name" value="TPR-like"/>
    <property type="match status" value="1"/>
</dbReference>
<dbReference type="GO" id="GO:0061630">
    <property type="term" value="F:ubiquitin protein ligase activity"/>
    <property type="evidence" value="ECO:0007669"/>
    <property type="project" value="UniProtKB-EC"/>
</dbReference>
<dbReference type="Proteomes" id="UP000215453">
    <property type="component" value="Chromosome 5"/>
</dbReference>
<reference evidence="8 9" key="1">
    <citation type="submission" date="2016-10" db="EMBL/GenBank/DDBJ databases">
        <authorList>
            <person name="Varghese N."/>
        </authorList>
    </citation>
    <scope>NUCLEOTIDE SEQUENCE [LARGE SCALE GENOMIC DNA]</scope>
</reference>
<dbReference type="Pfam" id="PF04564">
    <property type="entry name" value="U-box"/>
    <property type="match status" value="1"/>
</dbReference>
<dbReference type="AlphaFoldDB" id="A0A1Y6LJN4"/>
<dbReference type="InterPro" id="IPR011990">
    <property type="entry name" value="TPR-like_helical_dom_sf"/>
</dbReference>
<dbReference type="GO" id="GO:0051087">
    <property type="term" value="F:protein-folding chaperone binding"/>
    <property type="evidence" value="ECO:0007669"/>
    <property type="project" value="TreeGrafter"/>
</dbReference>
<dbReference type="InterPro" id="IPR013083">
    <property type="entry name" value="Znf_RING/FYVE/PHD"/>
</dbReference>
<evidence type="ECO:0000256" key="5">
    <source>
        <dbReference type="ARBA" id="ARBA00023110"/>
    </source>
</evidence>
<dbReference type="SUPFAM" id="SSF57850">
    <property type="entry name" value="RING/U-box"/>
    <property type="match status" value="1"/>
</dbReference>
<dbReference type="InterPro" id="IPR019734">
    <property type="entry name" value="TPR_rpt"/>
</dbReference>
<protein>
    <recommendedName>
        <fullName evidence="7">U-box domain-containing protein</fullName>
    </recommendedName>
</protein>
<dbReference type="GO" id="GO:0071218">
    <property type="term" value="P:cellular response to misfolded protein"/>
    <property type="evidence" value="ECO:0007669"/>
    <property type="project" value="TreeGrafter"/>
</dbReference>
<feature type="compositionally biased region" description="Pro residues" evidence="6">
    <location>
        <begin position="33"/>
        <end position="48"/>
    </location>
</feature>
<dbReference type="PROSITE" id="PS51698">
    <property type="entry name" value="U_BOX"/>
    <property type="match status" value="1"/>
</dbReference>
<evidence type="ECO:0000313" key="8">
    <source>
        <dbReference type="EMBL" id="SMY24692.1"/>
    </source>
</evidence>
<dbReference type="GO" id="GO:0045862">
    <property type="term" value="P:positive regulation of proteolysis"/>
    <property type="evidence" value="ECO:0007669"/>
    <property type="project" value="TreeGrafter"/>
</dbReference>
<proteinExistence type="predicted"/>